<dbReference type="GO" id="GO:0005975">
    <property type="term" value="P:carbohydrate metabolic process"/>
    <property type="evidence" value="ECO:0007669"/>
    <property type="project" value="InterPro"/>
</dbReference>
<evidence type="ECO:0000259" key="2">
    <source>
        <dbReference type="Pfam" id="PF21307"/>
    </source>
</evidence>
<evidence type="ECO:0000259" key="1">
    <source>
        <dbReference type="Pfam" id="PF14498"/>
    </source>
</evidence>
<evidence type="ECO:0000313" key="4">
    <source>
        <dbReference type="EMBL" id="QEN04369.1"/>
    </source>
</evidence>
<dbReference type="OrthoDB" id="9802600at2"/>
<dbReference type="Gene3D" id="1.50.10.10">
    <property type="match status" value="1"/>
</dbReference>
<dbReference type="RefSeq" id="WP_149567616.1">
    <property type="nucleotide sequence ID" value="NZ_CP035807.1"/>
</dbReference>
<dbReference type="EMBL" id="CP035807">
    <property type="protein sequence ID" value="QEN04369.1"/>
    <property type="molecule type" value="Genomic_DNA"/>
</dbReference>
<dbReference type="KEGG" id="sper:EW093_06525"/>
<dbReference type="InterPro" id="IPR049053">
    <property type="entry name" value="AFCA-like_C"/>
</dbReference>
<dbReference type="AlphaFoldDB" id="A0A5C1QBW8"/>
<feature type="domain" description="Alpha fucosidase A-like C-terminal" evidence="2">
    <location>
        <begin position="664"/>
        <end position="726"/>
    </location>
</feature>
<dbReference type="InterPro" id="IPR012341">
    <property type="entry name" value="6hp_glycosidase-like_sf"/>
</dbReference>
<dbReference type="Proteomes" id="UP000323824">
    <property type="component" value="Chromosome"/>
</dbReference>
<proteinExistence type="predicted"/>
<dbReference type="InterPro" id="IPR054363">
    <property type="entry name" value="GH95_cat"/>
</dbReference>
<dbReference type="Pfam" id="PF22124">
    <property type="entry name" value="Glyco_hydro_95_cat"/>
    <property type="match status" value="1"/>
</dbReference>
<gene>
    <name evidence="4" type="ORF">EW093_06525</name>
</gene>
<reference evidence="4 5" key="1">
    <citation type="submission" date="2019-02" db="EMBL/GenBank/DDBJ databases">
        <authorList>
            <person name="Fomenkov A."/>
            <person name="Dubinina G."/>
            <person name="Grabovich M."/>
            <person name="Vincze T."/>
            <person name="Roberts R.J."/>
        </authorList>
    </citation>
    <scope>NUCLEOTIDE SEQUENCE [LARGE SCALE GENOMIC DNA]</scope>
    <source>
        <strain evidence="4 5">P</strain>
    </source>
</reference>
<dbReference type="Pfam" id="PF14498">
    <property type="entry name" value="Glyco_hyd_65N_2"/>
    <property type="match status" value="1"/>
</dbReference>
<dbReference type="PANTHER" id="PTHR31084:SF0">
    <property type="entry name" value="ALPHA-L-FUCOSIDASE 2"/>
    <property type="match status" value="1"/>
</dbReference>
<evidence type="ECO:0000313" key="5">
    <source>
        <dbReference type="Proteomes" id="UP000323824"/>
    </source>
</evidence>
<dbReference type="PANTHER" id="PTHR31084">
    <property type="entry name" value="ALPHA-L-FUCOSIDASE 2"/>
    <property type="match status" value="1"/>
</dbReference>
<feature type="domain" description="Glycosyl hydrolase family 95 N-terminal" evidence="1">
    <location>
        <begin position="5"/>
        <end position="239"/>
    </location>
</feature>
<dbReference type="InterPro" id="IPR027414">
    <property type="entry name" value="GH95_N_dom"/>
</dbReference>
<accession>A0A5C1QBW8</accession>
<dbReference type="GO" id="GO:0004560">
    <property type="term" value="F:alpha-L-fucosidase activity"/>
    <property type="evidence" value="ECO:0007669"/>
    <property type="project" value="InterPro"/>
</dbReference>
<dbReference type="PROSITE" id="PS51257">
    <property type="entry name" value="PROKAR_LIPOPROTEIN"/>
    <property type="match status" value="1"/>
</dbReference>
<keyword evidence="4" id="KW-0378">Hydrolase</keyword>
<evidence type="ECO:0000259" key="3">
    <source>
        <dbReference type="Pfam" id="PF22124"/>
    </source>
</evidence>
<dbReference type="Pfam" id="PF21307">
    <property type="entry name" value="Glyco_hydro_95_C"/>
    <property type="match status" value="1"/>
</dbReference>
<dbReference type="PIRSF" id="PIRSF007663">
    <property type="entry name" value="UCP007663"/>
    <property type="match status" value="1"/>
</dbReference>
<name>A0A5C1QBW8_9SPIO</name>
<protein>
    <submittedName>
        <fullName evidence="4">Glycoside hydrolase family 95 protein</fullName>
    </submittedName>
</protein>
<dbReference type="InterPro" id="IPR008928">
    <property type="entry name" value="6-hairpin_glycosidase_sf"/>
</dbReference>
<dbReference type="SUPFAM" id="SSF48208">
    <property type="entry name" value="Six-hairpin glycosidases"/>
    <property type="match status" value="1"/>
</dbReference>
<sequence length="745" mass="84705">MNSKLYYLQAASEWNEALPLGNGTLGCMFYGGVEKEVLQLNHESIWAGPPVPENRSGANKYIKKAVKMLKKGKYLESQKLIQERVMDDRISPRSYQPLGNLLVSLKSMEGFSNYKRELDLSKAIGTITWVKDGIDYTRETFIPVKEQCVISRTVSSLPGSLSGEIEFEREGDVEIVASSFNKISILGQAEHSGTHKGVKFKSIVSIEVNGGSCVKDEDKIIIKNANSFIIVITCNTDYNFKDPSSPKITYDAENVEVLNQYNSIKDQHIINHRELYNRMSLNLGSIQDYDLEPTDLRLTNYKKNRSLSFLSLYFNFARYLTISSSRENTLCSNLQGIWCKDMEAPWNSDYHLNVNIQMIYWLCEAVGLPECHNPFFDYVEALVPNGRETAKNVYNCRGSVSHHCSDVWLFTAPFGEVEYGMWPLASGWNSRHFMEHYDYTGDRDFLLKRALPYLREASLFFLDYLTDDKNGELIFGPASSPENMFYDPKTSEICNITLGSTMAQQIVWETFYNYLRALKILNKDEEYKIQIKEAFNNLKESVIGSDGRIMEWDMEFTEVDPGHRHISHVYGVYPGFQFQNNQKYLDAAKVTLNKRLESGGGHTGWSRAWIINLWARLKCGDKVWENMNALIENSTLTNLFDNHPPFQLDGNIGGASGILEMIVQSSSSAIHLLPALPNEVSRGEIKGLHVRGGFILDFRWKDCEINSLSVKSISGNKLKVILPDNLILCDMVTEKGKDYILMPAV</sequence>
<keyword evidence="5" id="KW-1185">Reference proteome</keyword>
<dbReference type="InterPro" id="IPR016518">
    <property type="entry name" value="Alpha-L-fucosidase"/>
</dbReference>
<reference evidence="4 5" key="2">
    <citation type="submission" date="2019-09" db="EMBL/GenBank/DDBJ databases">
        <title>Complete Genome Sequence and Methylome Analysis of free living Spirochaetas.</title>
        <authorList>
            <person name="Leshcheva N."/>
            <person name="Mikheeva N."/>
        </authorList>
    </citation>
    <scope>NUCLEOTIDE SEQUENCE [LARGE SCALE GENOMIC DNA]</scope>
    <source>
        <strain evidence="4 5">P</strain>
    </source>
</reference>
<organism evidence="4 5">
    <name type="scientific">Thiospirochaeta perfilievii</name>
    <dbReference type="NCBI Taxonomy" id="252967"/>
    <lineage>
        <taxon>Bacteria</taxon>
        <taxon>Pseudomonadati</taxon>
        <taxon>Spirochaetota</taxon>
        <taxon>Spirochaetia</taxon>
        <taxon>Spirochaetales</taxon>
        <taxon>Spirochaetaceae</taxon>
        <taxon>Thiospirochaeta</taxon>
    </lineage>
</organism>
<feature type="domain" description="Glycosyl hydrolase family 95 catalytic" evidence="3">
    <location>
        <begin position="260"/>
        <end position="662"/>
    </location>
</feature>